<proteinExistence type="predicted"/>
<accession>A0A2V3WAV8</accession>
<name>A0A2V3WAV8_9BACI</name>
<keyword evidence="2" id="KW-1185">Reference proteome</keyword>
<gene>
    <name evidence="1" type="ORF">DFR56_10150</name>
</gene>
<evidence type="ECO:0000313" key="2">
    <source>
        <dbReference type="Proteomes" id="UP000247978"/>
    </source>
</evidence>
<dbReference type="RefSeq" id="WP_110393423.1">
    <property type="nucleotide sequence ID" value="NZ_JBHUHB010000001.1"/>
</dbReference>
<protein>
    <submittedName>
        <fullName evidence="1">Uncharacterized protein</fullName>
    </submittedName>
</protein>
<reference evidence="1 2" key="1">
    <citation type="submission" date="2018-05" db="EMBL/GenBank/DDBJ databases">
        <title>Genomic Encyclopedia of Type Strains, Phase IV (KMG-IV): sequencing the most valuable type-strain genomes for metagenomic binning, comparative biology and taxonomic classification.</title>
        <authorList>
            <person name="Goeker M."/>
        </authorList>
    </citation>
    <scope>NUCLEOTIDE SEQUENCE [LARGE SCALE GENOMIC DNA]</scope>
    <source>
        <strain evidence="1 2">DSM 28556</strain>
    </source>
</reference>
<dbReference type="Proteomes" id="UP000247978">
    <property type="component" value="Unassembled WGS sequence"/>
</dbReference>
<comment type="caution">
    <text evidence="1">The sequence shown here is derived from an EMBL/GenBank/DDBJ whole genome shotgun (WGS) entry which is preliminary data.</text>
</comment>
<evidence type="ECO:0000313" key="1">
    <source>
        <dbReference type="EMBL" id="PXW90141.1"/>
    </source>
</evidence>
<sequence>MEVEAKDENGRPFTTHLMEYILYFKIYDYKKGTIIPILYNPKKHKQAILEPSHYLPYLEEERKRKHHMLNTDAGD</sequence>
<dbReference type="EMBL" id="QJJQ01000001">
    <property type="protein sequence ID" value="PXW90141.1"/>
    <property type="molecule type" value="Genomic_DNA"/>
</dbReference>
<organism evidence="1 2">
    <name type="scientific">Pseudogracilibacillus auburnensis</name>
    <dbReference type="NCBI Taxonomy" id="1494959"/>
    <lineage>
        <taxon>Bacteria</taxon>
        <taxon>Bacillati</taxon>
        <taxon>Bacillota</taxon>
        <taxon>Bacilli</taxon>
        <taxon>Bacillales</taxon>
        <taxon>Bacillaceae</taxon>
        <taxon>Pseudogracilibacillus</taxon>
    </lineage>
</organism>
<dbReference type="AlphaFoldDB" id="A0A2V3WAV8"/>